<dbReference type="SUPFAM" id="SSF55729">
    <property type="entry name" value="Acyl-CoA N-acyltransferases (Nat)"/>
    <property type="match status" value="1"/>
</dbReference>
<sequence>MYPISRHSQRLHLRELRPDDVEGMFAIYGDPRATEHMSFDPRTRQDVEGIVARSIASAAADPRQEYALAVADTGNDGGRLMGFGRLALDPHQPRAATFGFALNPEVWGNGCGTETVRLLLACAFEDLELHRVWGARSPHNTASARTMQRAGLTEEGYIREHVQRGGQWRDSVTHSILDHEYAAAAAG</sequence>
<evidence type="ECO:0000256" key="1">
    <source>
        <dbReference type="ARBA" id="ARBA00022679"/>
    </source>
</evidence>
<gene>
    <name evidence="5" type="ORF">ACFWOQ_21235</name>
</gene>
<dbReference type="InterPro" id="IPR051531">
    <property type="entry name" value="N-acetyltransferase"/>
</dbReference>
<evidence type="ECO:0000313" key="6">
    <source>
        <dbReference type="Proteomes" id="UP001598352"/>
    </source>
</evidence>
<dbReference type="RefSeq" id="WP_382775069.1">
    <property type="nucleotide sequence ID" value="NZ_JBHXKZ010000018.1"/>
</dbReference>
<evidence type="ECO:0000256" key="3">
    <source>
        <dbReference type="ARBA" id="ARBA00038502"/>
    </source>
</evidence>
<keyword evidence="6" id="KW-1185">Reference proteome</keyword>
<dbReference type="EMBL" id="JBHXKZ010000018">
    <property type="protein sequence ID" value="MFD4825100.1"/>
    <property type="molecule type" value="Genomic_DNA"/>
</dbReference>
<dbReference type="GO" id="GO:0016746">
    <property type="term" value="F:acyltransferase activity"/>
    <property type="evidence" value="ECO:0007669"/>
    <property type="project" value="UniProtKB-KW"/>
</dbReference>
<dbReference type="Pfam" id="PF13302">
    <property type="entry name" value="Acetyltransf_3"/>
    <property type="match status" value="1"/>
</dbReference>
<comment type="caution">
    <text evidence="5">The sequence shown here is derived from an EMBL/GenBank/DDBJ whole genome shotgun (WGS) entry which is preliminary data.</text>
</comment>
<proteinExistence type="inferred from homology"/>
<evidence type="ECO:0000256" key="2">
    <source>
        <dbReference type="ARBA" id="ARBA00023315"/>
    </source>
</evidence>
<dbReference type="InterPro" id="IPR000182">
    <property type="entry name" value="GNAT_dom"/>
</dbReference>
<keyword evidence="2 5" id="KW-0012">Acyltransferase</keyword>
<evidence type="ECO:0000313" key="5">
    <source>
        <dbReference type="EMBL" id="MFD4825100.1"/>
    </source>
</evidence>
<dbReference type="InterPro" id="IPR016181">
    <property type="entry name" value="Acyl_CoA_acyltransferase"/>
</dbReference>
<keyword evidence="1 5" id="KW-0808">Transferase</keyword>
<dbReference type="Gene3D" id="3.40.630.30">
    <property type="match status" value="1"/>
</dbReference>
<evidence type="ECO:0000259" key="4">
    <source>
        <dbReference type="PROSITE" id="PS51186"/>
    </source>
</evidence>
<accession>A0ABW6F6W4</accession>
<dbReference type="Proteomes" id="UP001598352">
    <property type="component" value="Unassembled WGS sequence"/>
</dbReference>
<name>A0ABW6F6W4_9ACTN</name>
<organism evidence="5 6">
    <name type="scientific">Streptomyces rubiginosohelvolus</name>
    <dbReference type="NCBI Taxonomy" id="67362"/>
    <lineage>
        <taxon>Bacteria</taxon>
        <taxon>Bacillati</taxon>
        <taxon>Actinomycetota</taxon>
        <taxon>Actinomycetes</taxon>
        <taxon>Kitasatosporales</taxon>
        <taxon>Streptomycetaceae</taxon>
        <taxon>Streptomyces</taxon>
    </lineage>
</organism>
<comment type="similarity">
    <text evidence="3">Belongs to the acetyltransferase family. RimJ subfamily.</text>
</comment>
<dbReference type="EC" id="2.3.-.-" evidence="5"/>
<dbReference type="PANTHER" id="PTHR43792:SF8">
    <property type="entry name" value="[RIBOSOMAL PROTEIN US5]-ALANINE N-ACETYLTRANSFERASE"/>
    <property type="match status" value="1"/>
</dbReference>
<reference evidence="5 6" key="1">
    <citation type="submission" date="2024-09" db="EMBL/GenBank/DDBJ databases">
        <title>The Natural Products Discovery Center: Release of the First 8490 Sequenced Strains for Exploring Actinobacteria Biosynthetic Diversity.</title>
        <authorList>
            <person name="Kalkreuter E."/>
            <person name="Kautsar S.A."/>
            <person name="Yang D."/>
            <person name="Bader C.D."/>
            <person name="Teijaro C.N."/>
            <person name="Fluegel L."/>
            <person name="Davis C.M."/>
            <person name="Simpson J.R."/>
            <person name="Lauterbach L."/>
            <person name="Steele A.D."/>
            <person name="Gui C."/>
            <person name="Meng S."/>
            <person name="Li G."/>
            <person name="Viehrig K."/>
            <person name="Ye F."/>
            <person name="Su P."/>
            <person name="Kiefer A.F."/>
            <person name="Nichols A."/>
            <person name="Cepeda A.J."/>
            <person name="Yan W."/>
            <person name="Fan B."/>
            <person name="Jiang Y."/>
            <person name="Adhikari A."/>
            <person name="Zheng C.-J."/>
            <person name="Schuster L."/>
            <person name="Cowan T.M."/>
            <person name="Smanski M.J."/>
            <person name="Chevrette M.G."/>
            <person name="De Carvalho L.P.S."/>
            <person name="Shen B."/>
        </authorList>
    </citation>
    <scope>NUCLEOTIDE SEQUENCE [LARGE SCALE GENOMIC DNA]</scope>
    <source>
        <strain evidence="5 6">NPDC058428</strain>
    </source>
</reference>
<feature type="domain" description="N-acetyltransferase" evidence="4">
    <location>
        <begin position="11"/>
        <end position="173"/>
    </location>
</feature>
<protein>
    <submittedName>
        <fullName evidence="5">GNAT family N-acetyltransferase</fullName>
        <ecNumber evidence="5">2.3.-.-</ecNumber>
    </submittedName>
</protein>
<dbReference type="PROSITE" id="PS51186">
    <property type="entry name" value="GNAT"/>
    <property type="match status" value="1"/>
</dbReference>
<dbReference type="PANTHER" id="PTHR43792">
    <property type="entry name" value="GNAT FAMILY, PUTATIVE (AFU_ORTHOLOGUE AFUA_3G00765)-RELATED-RELATED"/>
    <property type="match status" value="1"/>
</dbReference>